<dbReference type="Pfam" id="PF00465">
    <property type="entry name" value="Fe-ADH"/>
    <property type="match status" value="1"/>
</dbReference>
<dbReference type="PANTHER" id="PTHR11496">
    <property type="entry name" value="ALCOHOL DEHYDROGENASE"/>
    <property type="match status" value="1"/>
</dbReference>
<dbReference type="EMBL" id="AACB03000002">
    <property type="protein sequence ID" value="KAE8304445.1"/>
    <property type="molecule type" value="Genomic_DNA"/>
</dbReference>
<dbReference type="OMA" id="GHQSGAM"/>
<name>A8BTM2_GIAIC</name>
<dbReference type="PANTHER" id="PTHR11496:SF83">
    <property type="entry name" value="HYDROXYACID-OXOACID TRANSHYDROGENASE, MITOCHONDRIAL"/>
    <property type="match status" value="1"/>
</dbReference>
<evidence type="ECO:0000313" key="3">
    <source>
        <dbReference type="Proteomes" id="UP000001548"/>
    </source>
</evidence>
<dbReference type="KEGG" id="gla:GL50803_002860"/>
<dbReference type="GO" id="GO:0004022">
    <property type="term" value="F:alcohol dehydrogenase (NAD+) activity"/>
    <property type="evidence" value="ECO:0000318"/>
    <property type="project" value="GO_Central"/>
</dbReference>
<dbReference type="GO" id="GO:0046872">
    <property type="term" value="F:metal ion binding"/>
    <property type="evidence" value="ECO:0007669"/>
    <property type="project" value="InterPro"/>
</dbReference>
<dbReference type="Gene3D" id="3.40.50.1970">
    <property type="match status" value="1"/>
</dbReference>
<accession>A8BTM2</accession>
<gene>
    <name evidence="2" type="ORF">GL50803_002860</name>
</gene>
<protein>
    <submittedName>
        <fullName evidence="2">Iron-containing alcohol dehydrogenase</fullName>
    </submittedName>
</protein>
<organism evidence="2 3">
    <name type="scientific">Giardia intestinalis (strain ATCC 50803 / WB clone C6)</name>
    <name type="common">Giardia lamblia</name>
    <dbReference type="NCBI Taxonomy" id="184922"/>
    <lineage>
        <taxon>Eukaryota</taxon>
        <taxon>Metamonada</taxon>
        <taxon>Diplomonadida</taxon>
        <taxon>Hexamitidae</taxon>
        <taxon>Giardiinae</taxon>
        <taxon>Giardia</taxon>
    </lineage>
</organism>
<dbReference type="SUPFAM" id="SSF56796">
    <property type="entry name" value="Dehydroquinate synthase-like"/>
    <property type="match status" value="1"/>
</dbReference>
<proteinExistence type="predicted"/>
<comment type="caution">
    <text evidence="2">The sequence shown here is derived from an EMBL/GenBank/DDBJ whole genome shotgun (WGS) entry which is preliminary data.</text>
</comment>
<dbReference type="GeneID" id="5697763"/>
<dbReference type="HOGENOM" id="CLU_702928_0_0_1"/>
<keyword evidence="3" id="KW-1185">Reference proteome</keyword>
<dbReference type="InterPro" id="IPR039697">
    <property type="entry name" value="Alcohol_dehydrogenase_Fe"/>
</dbReference>
<evidence type="ECO:0000313" key="2">
    <source>
        <dbReference type="EMBL" id="KAE8304445.1"/>
    </source>
</evidence>
<dbReference type="RefSeq" id="XP_001704905.1">
    <property type="nucleotide sequence ID" value="XM_001704853.1"/>
</dbReference>
<dbReference type="GO" id="GO:0005739">
    <property type="term" value="C:mitochondrion"/>
    <property type="evidence" value="ECO:0000318"/>
    <property type="project" value="GO_Central"/>
</dbReference>
<dbReference type="Proteomes" id="UP000001548">
    <property type="component" value="Unassembled WGS sequence"/>
</dbReference>
<reference evidence="2 3" key="1">
    <citation type="journal article" date="2007" name="Science">
        <title>Genomic minimalism in the early diverging intestinal parasite Giardia lamblia.</title>
        <authorList>
            <person name="Morrison H.G."/>
            <person name="McArthur A.G."/>
            <person name="Gillin F.D."/>
            <person name="Aley S.B."/>
            <person name="Adam R.D."/>
            <person name="Olsen G.J."/>
            <person name="Best A.A."/>
            <person name="Cande W.Z."/>
            <person name="Chen F."/>
            <person name="Cipriano M.J."/>
            <person name="Davids B.J."/>
            <person name="Dawson S.C."/>
            <person name="Elmendorf H.G."/>
            <person name="Hehl A.B."/>
            <person name="Holder M.E."/>
            <person name="Huse S.M."/>
            <person name="Kim U.U."/>
            <person name="Lasek-Nesselquist E."/>
            <person name="Manning G."/>
            <person name="Nigam A."/>
            <person name="Nixon J.E."/>
            <person name="Palm D."/>
            <person name="Passamaneck N.E."/>
            <person name="Prabhu A."/>
            <person name="Reich C.I."/>
            <person name="Reiner D.S."/>
            <person name="Samuelson J."/>
            <person name="Svard S.G."/>
            <person name="Sogin M.L."/>
        </authorList>
    </citation>
    <scope>NUCLEOTIDE SEQUENCE [LARGE SCALE GENOMIC DNA]</scope>
    <source>
        <strain evidence="2 3">WB C6</strain>
    </source>
</reference>
<dbReference type="AlphaFoldDB" id="A8BTM2"/>
<evidence type="ECO:0000259" key="1">
    <source>
        <dbReference type="Pfam" id="PF00465"/>
    </source>
</evidence>
<dbReference type="VEuPathDB" id="GiardiaDB:GL50803_2860"/>
<dbReference type="InterPro" id="IPR001670">
    <property type="entry name" value="ADH_Fe/GldA"/>
</dbReference>
<dbReference type="SMR" id="A8BTM2"/>
<feature type="domain" description="Alcohol dehydrogenase iron-type/glycerol dehydrogenase GldA" evidence="1">
    <location>
        <begin position="30"/>
        <end position="157"/>
    </location>
</feature>
<sequence>MNQAVMDDIARLNGLNVEMPDNIFPRLLTILMPLAEERCMLITGMQSGHQSGAMADVIGALEQLSIAYQHHKILESGASVTSAHLATKTFRKSGASFLIAIGGGSVLSVAKFVASNHETSSVRTPLILIPTGPGCGALSTRLTVLMDHRCKHCISIICTLRAETVLLSTTYFETLTPAMSIPAFLMGIVNAAEYLLAGGVSLYPECQPVYLRLLVHTYDAWLLGIRPYLKSFNTEYLKKRDFIYALAACAVEIGLLQNKLGIGFLTYLGSAVSYRHGSNIGKSSAMFLAPLLRIREDSLGKEIRQLYESIGVESVDGLGQVIKEICKADGEGLLCSTSDNVDDIALCIDHVLPTLPYAPLSDLEIRLLLEAGYDNTLSPTMHTSIERLETLTL</sequence>